<keyword evidence="6" id="KW-1185">Reference proteome</keyword>
<dbReference type="Proteomes" id="UP000256328">
    <property type="component" value="Unassembled WGS sequence"/>
</dbReference>
<evidence type="ECO:0000256" key="1">
    <source>
        <dbReference type="ARBA" id="ARBA00005964"/>
    </source>
</evidence>
<reference evidence="5 6" key="1">
    <citation type="journal article" date="2018" name="IMA Fungus">
        <title>IMA Genome-F 9: Draft genome sequence of Annulohypoxylon stygium, Aspergillus mulundensis, Berkeleyomyces basicola (syn. Thielaviopsis basicola), Ceratocystis smalleyi, two Cercospora beticola strains, Coleophoma cylindrospora, Fusarium fracticaudum, Phialophora cf. hyalina, and Morchella septimelata.</title>
        <authorList>
            <person name="Wingfield B.D."/>
            <person name="Bills G.F."/>
            <person name="Dong Y."/>
            <person name="Huang W."/>
            <person name="Nel W.J."/>
            <person name="Swalarsk-Parry B.S."/>
            <person name="Vaghefi N."/>
            <person name="Wilken P.M."/>
            <person name="An Z."/>
            <person name="de Beer Z.W."/>
            <person name="De Vos L."/>
            <person name="Chen L."/>
            <person name="Duong T.A."/>
            <person name="Gao Y."/>
            <person name="Hammerbacher A."/>
            <person name="Kikkert J.R."/>
            <person name="Li Y."/>
            <person name="Li H."/>
            <person name="Li K."/>
            <person name="Li Q."/>
            <person name="Liu X."/>
            <person name="Ma X."/>
            <person name="Naidoo K."/>
            <person name="Pethybridge S.J."/>
            <person name="Sun J."/>
            <person name="Steenkamp E.T."/>
            <person name="van der Nest M.A."/>
            <person name="van Wyk S."/>
            <person name="Wingfield M.J."/>
            <person name="Xiong C."/>
            <person name="Yue Q."/>
            <person name="Zhang X."/>
        </authorList>
    </citation>
    <scope>NUCLEOTIDE SEQUENCE [LARGE SCALE GENOMIC DNA]</scope>
    <source>
        <strain evidence="5 6">BP5796</strain>
    </source>
</reference>
<protein>
    <recommendedName>
        <fullName evidence="3">Carboxylic ester hydrolase</fullName>
        <ecNumber evidence="3">3.1.1.-</ecNumber>
    </recommendedName>
</protein>
<dbReference type="AlphaFoldDB" id="A0A3D8RDK6"/>
<dbReference type="InterPro" id="IPR019819">
    <property type="entry name" value="Carboxylesterase_B_CS"/>
</dbReference>
<dbReference type="GO" id="GO:0052689">
    <property type="term" value="F:carboxylic ester hydrolase activity"/>
    <property type="evidence" value="ECO:0007669"/>
    <property type="project" value="TreeGrafter"/>
</dbReference>
<gene>
    <name evidence="5" type="ORF">BP5796_08032</name>
</gene>
<dbReference type="InterPro" id="IPR002018">
    <property type="entry name" value="CarbesteraseB"/>
</dbReference>
<dbReference type="SUPFAM" id="SSF53474">
    <property type="entry name" value="alpha/beta-Hydrolases"/>
    <property type="match status" value="1"/>
</dbReference>
<feature type="domain" description="Carboxylesterase type B" evidence="4">
    <location>
        <begin position="372"/>
        <end position="481"/>
    </location>
</feature>
<feature type="chain" id="PRO_5017495926" description="Carboxylic ester hydrolase" evidence="3">
    <location>
        <begin position="22"/>
        <end position="511"/>
    </location>
</feature>
<dbReference type="Gene3D" id="3.40.50.1820">
    <property type="entry name" value="alpha/beta hydrolase"/>
    <property type="match status" value="2"/>
</dbReference>
<dbReference type="PANTHER" id="PTHR43918:SF4">
    <property type="entry name" value="CARBOXYLIC ESTER HYDROLASE"/>
    <property type="match status" value="1"/>
</dbReference>
<dbReference type="EC" id="3.1.1.-" evidence="3"/>
<dbReference type="PROSITE" id="PS00122">
    <property type="entry name" value="CARBOXYLESTERASE_B_1"/>
    <property type="match status" value="1"/>
</dbReference>
<dbReference type="EMBL" id="PDLN01000011">
    <property type="protein sequence ID" value="RDW71998.1"/>
    <property type="molecule type" value="Genomic_DNA"/>
</dbReference>
<accession>A0A3D8RDK6</accession>
<comment type="similarity">
    <text evidence="1 3">Belongs to the type-B carboxylesterase/lipase family.</text>
</comment>
<proteinExistence type="inferred from homology"/>
<sequence>MVTIRQYSLLALAGVFLPATASPALHARSLPGPRVQLDNGLTIQGGINTTTPNTAQYLGIPYAESPLGDLRFAPPQAYSPSKGTVINGTALPPSCMQYLTSLDSMITVDMPHFETGAAGWSEDCLTVSVWTPLKAAATNQSLPVVIWVFGGGFTTGGVDVSWQLPGQWVDRTQDHIVVAMNYRINIFGFPNAAGVEQQNLGIMDQRLAIEWTQANIAKFGGDASRMVLIGQSAGAEAVDLYQYAYHNDTIVKGLIMHSGTAHLDLLITDDPTHSDFSLVAANVGCANQTSAAAELACMRKVPASALEQFLHTYQDAGSSPSVQFNPVRDDTIIFTNYTERALTGGMSNLPAIIGTNAHEGFFLAPYTRTGVNETIATTLSYTYFWCPATKTTYERLAAGRTTHRYMYEGNFTNVSPKPWLGAVHGSELPLLFGTHPNYYGNSTPLEYEVSHAMQDAYVAFAKDPVSGLASVGWPAYESEGGNVRVWARDGVVSQVSSLTEIEAECNALGMA</sequence>
<name>A0A3D8RDK6_9HELO</name>
<feature type="domain" description="Carboxylesterase type B" evidence="4">
    <location>
        <begin position="34"/>
        <end position="368"/>
    </location>
</feature>
<dbReference type="PANTHER" id="PTHR43918">
    <property type="entry name" value="ACETYLCHOLINESTERASE"/>
    <property type="match status" value="1"/>
</dbReference>
<evidence type="ECO:0000256" key="3">
    <source>
        <dbReference type="RuleBase" id="RU361235"/>
    </source>
</evidence>
<dbReference type="OrthoDB" id="408631at2759"/>
<keyword evidence="3" id="KW-0732">Signal</keyword>
<evidence type="ECO:0000313" key="5">
    <source>
        <dbReference type="EMBL" id="RDW71998.1"/>
    </source>
</evidence>
<evidence type="ECO:0000313" key="6">
    <source>
        <dbReference type="Proteomes" id="UP000256328"/>
    </source>
</evidence>
<evidence type="ECO:0000256" key="2">
    <source>
        <dbReference type="ARBA" id="ARBA00022801"/>
    </source>
</evidence>
<comment type="caution">
    <text evidence="5">The sequence shown here is derived from an EMBL/GenBank/DDBJ whole genome shotgun (WGS) entry which is preliminary data.</text>
</comment>
<dbReference type="InterPro" id="IPR019826">
    <property type="entry name" value="Carboxylesterase_B_AS"/>
</dbReference>
<dbReference type="PROSITE" id="PS00941">
    <property type="entry name" value="CARBOXYLESTERASE_B_2"/>
    <property type="match status" value="1"/>
</dbReference>
<dbReference type="InterPro" id="IPR029058">
    <property type="entry name" value="AB_hydrolase_fold"/>
</dbReference>
<dbReference type="Pfam" id="PF00135">
    <property type="entry name" value="COesterase"/>
    <property type="match status" value="2"/>
</dbReference>
<dbReference type="InterPro" id="IPR050654">
    <property type="entry name" value="AChE-related_enzymes"/>
</dbReference>
<keyword evidence="2 3" id="KW-0378">Hydrolase</keyword>
<feature type="signal peptide" evidence="3">
    <location>
        <begin position="1"/>
        <end position="21"/>
    </location>
</feature>
<organism evidence="5 6">
    <name type="scientific">Coleophoma crateriformis</name>
    <dbReference type="NCBI Taxonomy" id="565419"/>
    <lineage>
        <taxon>Eukaryota</taxon>
        <taxon>Fungi</taxon>
        <taxon>Dikarya</taxon>
        <taxon>Ascomycota</taxon>
        <taxon>Pezizomycotina</taxon>
        <taxon>Leotiomycetes</taxon>
        <taxon>Helotiales</taxon>
        <taxon>Dermateaceae</taxon>
        <taxon>Coleophoma</taxon>
    </lineage>
</organism>
<evidence type="ECO:0000259" key="4">
    <source>
        <dbReference type="Pfam" id="PF00135"/>
    </source>
</evidence>